<feature type="compositionally biased region" description="Low complexity" evidence="10">
    <location>
        <begin position="105"/>
        <end position="117"/>
    </location>
</feature>
<dbReference type="Pfam" id="PF03544">
    <property type="entry name" value="TonB_C"/>
    <property type="match status" value="1"/>
</dbReference>
<gene>
    <name evidence="13" type="ORF">SCD_n00213</name>
</gene>
<dbReference type="PANTHER" id="PTHR33446">
    <property type="entry name" value="PROTEIN TONB-RELATED"/>
    <property type="match status" value="1"/>
</dbReference>
<dbReference type="STRING" id="1163617.SCD_n00213"/>
<keyword evidence="3" id="KW-0813">Transport</keyword>
<sequence>MNNHRAPISLGRYARLNQSDRLGLVLLISITLHLLVLFGLNFKAPETKKSGIATSLEVVLVNSKSSSRPVKADALAQANLDGGGNTDAERRAKSPLPVLDRPQQESEAAQKQQQVSQLEQQARLLMTQVKSTQTVEPIPAKSKPSEEPTEKPGSDLMMRSLEAARLEAQISRDWDAYQKKPKRNFVGARTQEYRFARYAEDWRIKVEKVGNLNYPEEAKRQKIYGSLQLIVNIKADGSVERVEVRRSSGHKVLDEAAIRIVKLAAPYAAFPEDIRKDTDILGIVRTWTFTRADQLDTAGAFAD</sequence>
<feature type="compositionally biased region" description="Basic and acidic residues" evidence="10">
    <location>
        <begin position="143"/>
        <end position="153"/>
    </location>
</feature>
<dbReference type="PANTHER" id="PTHR33446:SF11">
    <property type="entry name" value="TONB3"/>
    <property type="match status" value="1"/>
</dbReference>
<dbReference type="GO" id="GO:0098797">
    <property type="term" value="C:plasma membrane protein complex"/>
    <property type="evidence" value="ECO:0007669"/>
    <property type="project" value="TreeGrafter"/>
</dbReference>
<protein>
    <submittedName>
        <fullName evidence="13">TonB family protein</fullName>
    </submittedName>
</protein>
<evidence type="ECO:0000256" key="7">
    <source>
        <dbReference type="ARBA" id="ARBA00022927"/>
    </source>
</evidence>
<evidence type="ECO:0000256" key="6">
    <source>
        <dbReference type="ARBA" id="ARBA00022692"/>
    </source>
</evidence>
<evidence type="ECO:0000256" key="10">
    <source>
        <dbReference type="SAM" id="MobiDB-lite"/>
    </source>
</evidence>
<keyword evidence="5" id="KW-0997">Cell inner membrane</keyword>
<dbReference type="RefSeq" id="WP_009206992.1">
    <property type="nucleotide sequence ID" value="NC_022357.1"/>
</dbReference>
<keyword evidence="8 11" id="KW-1133">Transmembrane helix</keyword>
<evidence type="ECO:0000256" key="2">
    <source>
        <dbReference type="ARBA" id="ARBA00006555"/>
    </source>
</evidence>
<dbReference type="EMBL" id="AP013066">
    <property type="protein sequence ID" value="BAN34062.1"/>
    <property type="molecule type" value="Genomic_DNA"/>
</dbReference>
<dbReference type="HOGENOM" id="CLU_052089_0_0_4"/>
<evidence type="ECO:0000256" key="5">
    <source>
        <dbReference type="ARBA" id="ARBA00022519"/>
    </source>
</evidence>
<dbReference type="KEGG" id="sdr:SCD_n00213"/>
<dbReference type="InterPro" id="IPR051045">
    <property type="entry name" value="TonB-dependent_transducer"/>
</dbReference>
<feature type="transmembrane region" description="Helical" evidence="11">
    <location>
        <begin position="21"/>
        <end position="40"/>
    </location>
</feature>
<keyword evidence="14" id="KW-1185">Reference proteome</keyword>
<evidence type="ECO:0000256" key="1">
    <source>
        <dbReference type="ARBA" id="ARBA00004383"/>
    </source>
</evidence>
<evidence type="ECO:0000256" key="11">
    <source>
        <dbReference type="SAM" id="Phobius"/>
    </source>
</evidence>
<reference evidence="13 14" key="1">
    <citation type="journal article" date="2012" name="Appl. Environ. Microbiol.">
        <title>Draft genome sequence of a psychrotolerant sulfur-oxidizing bacterium, Sulfuricella denitrificans skB26, and proteomic insights into cold adaptation.</title>
        <authorList>
            <person name="Watanabe T."/>
            <person name="Kojima H."/>
            <person name="Fukui M."/>
        </authorList>
    </citation>
    <scope>NUCLEOTIDE SEQUENCE [LARGE SCALE GENOMIC DNA]</scope>
    <source>
        <strain evidence="14">skB26</strain>
    </source>
</reference>
<keyword evidence="7" id="KW-0653">Protein transport</keyword>
<dbReference type="GO" id="GO:0031992">
    <property type="term" value="F:energy transducer activity"/>
    <property type="evidence" value="ECO:0007669"/>
    <property type="project" value="TreeGrafter"/>
</dbReference>
<evidence type="ECO:0000256" key="4">
    <source>
        <dbReference type="ARBA" id="ARBA00022475"/>
    </source>
</evidence>
<evidence type="ECO:0000313" key="13">
    <source>
        <dbReference type="EMBL" id="BAN34062.1"/>
    </source>
</evidence>
<dbReference type="Proteomes" id="UP000015559">
    <property type="component" value="Chromosome"/>
</dbReference>
<dbReference type="GO" id="GO:0015031">
    <property type="term" value="P:protein transport"/>
    <property type="evidence" value="ECO:0007669"/>
    <property type="project" value="UniProtKB-KW"/>
</dbReference>
<proteinExistence type="inferred from homology"/>
<feature type="region of interest" description="Disordered" evidence="10">
    <location>
        <begin position="130"/>
        <end position="154"/>
    </location>
</feature>
<organism evidence="13 14">
    <name type="scientific">Sulfuricella denitrificans (strain DSM 22764 / NBRC 105220 / skB26)</name>
    <dbReference type="NCBI Taxonomy" id="1163617"/>
    <lineage>
        <taxon>Bacteria</taxon>
        <taxon>Pseudomonadati</taxon>
        <taxon>Pseudomonadota</taxon>
        <taxon>Betaproteobacteria</taxon>
        <taxon>Nitrosomonadales</taxon>
        <taxon>Sulfuricellaceae</taxon>
        <taxon>Sulfuricella</taxon>
    </lineage>
</organism>
<evidence type="ECO:0000259" key="12">
    <source>
        <dbReference type="PROSITE" id="PS52015"/>
    </source>
</evidence>
<dbReference type="InterPro" id="IPR037682">
    <property type="entry name" value="TonB_C"/>
</dbReference>
<keyword evidence="6 11" id="KW-0812">Transmembrane</keyword>
<evidence type="ECO:0000256" key="8">
    <source>
        <dbReference type="ARBA" id="ARBA00022989"/>
    </source>
</evidence>
<comment type="subcellular location">
    <subcellularLocation>
        <location evidence="1">Cell inner membrane</location>
        <topology evidence="1">Single-pass membrane protein</topology>
        <orientation evidence="1">Periplasmic side</orientation>
    </subcellularLocation>
</comment>
<accession>S6AZY6</accession>
<dbReference type="Gene3D" id="3.30.1150.10">
    <property type="match status" value="1"/>
</dbReference>
<evidence type="ECO:0000313" key="14">
    <source>
        <dbReference type="Proteomes" id="UP000015559"/>
    </source>
</evidence>
<feature type="domain" description="TonB C-terminal" evidence="12">
    <location>
        <begin position="199"/>
        <end position="296"/>
    </location>
</feature>
<dbReference type="eggNOG" id="COG0810">
    <property type="taxonomic scope" value="Bacteria"/>
</dbReference>
<dbReference type="GO" id="GO:0055085">
    <property type="term" value="P:transmembrane transport"/>
    <property type="evidence" value="ECO:0007669"/>
    <property type="project" value="InterPro"/>
</dbReference>
<dbReference type="NCBIfam" id="TIGR01352">
    <property type="entry name" value="tonB_Cterm"/>
    <property type="match status" value="1"/>
</dbReference>
<keyword evidence="4" id="KW-1003">Cell membrane</keyword>
<dbReference type="PROSITE" id="PS52015">
    <property type="entry name" value="TONB_CTD"/>
    <property type="match status" value="1"/>
</dbReference>
<feature type="region of interest" description="Disordered" evidence="10">
    <location>
        <begin position="96"/>
        <end position="117"/>
    </location>
</feature>
<name>S6AZY6_SULDS</name>
<dbReference type="AlphaFoldDB" id="S6AZY6"/>
<comment type="similarity">
    <text evidence="2">Belongs to the TonB family.</text>
</comment>
<dbReference type="InterPro" id="IPR006260">
    <property type="entry name" value="TonB/TolA_C"/>
</dbReference>
<evidence type="ECO:0000256" key="3">
    <source>
        <dbReference type="ARBA" id="ARBA00022448"/>
    </source>
</evidence>
<evidence type="ECO:0000256" key="9">
    <source>
        <dbReference type="ARBA" id="ARBA00023136"/>
    </source>
</evidence>
<keyword evidence="9 11" id="KW-0472">Membrane</keyword>
<dbReference type="SUPFAM" id="SSF74653">
    <property type="entry name" value="TolA/TonB C-terminal domain"/>
    <property type="match status" value="1"/>
</dbReference>